<keyword evidence="1" id="KW-0175">Coiled coil</keyword>
<evidence type="ECO:0000256" key="1">
    <source>
        <dbReference type="SAM" id="Coils"/>
    </source>
</evidence>
<reference evidence="3" key="1">
    <citation type="journal article" date="2021" name="PeerJ">
        <title>Extensive microbial diversity within the chicken gut microbiome revealed by metagenomics and culture.</title>
        <authorList>
            <person name="Gilroy R."/>
            <person name="Ravi A."/>
            <person name="Getino M."/>
            <person name="Pursley I."/>
            <person name="Horton D.L."/>
            <person name="Alikhan N.F."/>
            <person name="Baker D."/>
            <person name="Gharbi K."/>
            <person name="Hall N."/>
            <person name="Watson M."/>
            <person name="Adriaenssens E.M."/>
            <person name="Foster-Nyarko E."/>
            <person name="Jarju S."/>
            <person name="Secka A."/>
            <person name="Antonio M."/>
            <person name="Oren A."/>
            <person name="Chaudhuri R.R."/>
            <person name="La Ragione R."/>
            <person name="Hildebrand F."/>
            <person name="Pallen M.J."/>
        </authorList>
    </citation>
    <scope>NUCLEOTIDE SEQUENCE</scope>
    <source>
        <strain evidence="3">CHK189-29639</strain>
    </source>
</reference>
<evidence type="ECO:0000313" key="4">
    <source>
        <dbReference type="Proteomes" id="UP000759256"/>
    </source>
</evidence>
<feature type="coiled-coil region" evidence="1">
    <location>
        <begin position="221"/>
        <end position="312"/>
    </location>
</feature>
<protein>
    <submittedName>
        <fullName evidence="3">Uncharacterized protein</fullName>
    </submittedName>
</protein>
<sequence>MEVIKKIFDRLIKLGEWLRKLNFVKKIIQIKSVLQEQIILRKMIFFSVLFGSWLILVVAGLTSSNRQVYSEDELSTEQNFANGTGSVKLASQTYSKKDRLILLDFELNGQAGSGINPRNLKWKLYSKKARNSKLEVVPIYDKKVMVMIKNVPEDFDAYAVQITNKSVNANDISIDISSSSSSGTVTKKSSKKDWLQFMVTSRGKNLKQKDLKNISRKDLVLSEVNREIKFQNGQIKKLETAVKDMNKLIKDNNDKIKSLQKNATYLTDDQKESNDTEISNLRSSSDNYYQQIDEAKKNIKIVQARVKMLHKKYNDIKNGKLTNYTTVDVD</sequence>
<dbReference type="Proteomes" id="UP000759256">
    <property type="component" value="Unassembled WGS sequence"/>
</dbReference>
<name>A0A921LLR2_9LACO</name>
<reference evidence="3" key="2">
    <citation type="submission" date="2021-09" db="EMBL/GenBank/DDBJ databases">
        <authorList>
            <person name="Gilroy R."/>
        </authorList>
    </citation>
    <scope>NUCLEOTIDE SEQUENCE</scope>
    <source>
        <strain evidence="3">CHK189-29639</strain>
    </source>
</reference>
<dbReference type="EMBL" id="DYVK01000049">
    <property type="protein sequence ID" value="HJG15444.1"/>
    <property type="molecule type" value="Genomic_DNA"/>
</dbReference>
<proteinExistence type="predicted"/>
<gene>
    <name evidence="3" type="ORF">K8V06_04820</name>
</gene>
<keyword evidence="2" id="KW-0812">Transmembrane</keyword>
<organism evidence="3 4">
    <name type="scientific">Ligilactobacillus salivarius</name>
    <dbReference type="NCBI Taxonomy" id="1624"/>
    <lineage>
        <taxon>Bacteria</taxon>
        <taxon>Bacillati</taxon>
        <taxon>Bacillota</taxon>
        <taxon>Bacilli</taxon>
        <taxon>Lactobacillales</taxon>
        <taxon>Lactobacillaceae</taxon>
        <taxon>Ligilactobacillus</taxon>
    </lineage>
</organism>
<evidence type="ECO:0000256" key="2">
    <source>
        <dbReference type="SAM" id="Phobius"/>
    </source>
</evidence>
<comment type="caution">
    <text evidence="3">The sequence shown here is derived from an EMBL/GenBank/DDBJ whole genome shotgun (WGS) entry which is preliminary data.</text>
</comment>
<evidence type="ECO:0000313" key="3">
    <source>
        <dbReference type="EMBL" id="HJG15444.1"/>
    </source>
</evidence>
<feature type="transmembrane region" description="Helical" evidence="2">
    <location>
        <begin position="43"/>
        <end position="61"/>
    </location>
</feature>
<dbReference type="AlphaFoldDB" id="A0A921LLR2"/>
<keyword evidence="2" id="KW-0472">Membrane</keyword>
<accession>A0A921LLR2</accession>
<keyword evidence="2" id="KW-1133">Transmembrane helix</keyword>